<keyword evidence="5 6" id="KW-0413">Isomerase</keyword>
<evidence type="ECO:0000256" key="2">
    <source>
        <dbReference type="ARBA" id="ARBA00013194"/>
    </source>
</evidence>
<accession>A0A856MJ65</accession>
<dbReference type="InterPro" id="IPR046357">
    <property type="entry name" value="PPIase_dom_sf"/>
</dbReference>
<dbReference type="Gene3D" id="3.10.50.40">
    <property type="match status" value="1"/>
</dbReference>
<dbReference type="EC" id="5.2.1.8" evidence="2"/>
<dbReference type="AlphaFoldDB" id="A0A856MJ65"/>
<evidence type="ECO:0000256" key="6">
    <source>
        <dbReference type="PROSITE-ProRule" id="PRU00278"/>
    </source>
</evidence>
<reference evidence="8 9" key="1">
    <citation type="submission" date="2018-06" db="EMBL/GenBank/DDBJ databases">
        <title>Comparative genomics of Brasilonema spp. strains.</title>
        <authorList>
            <person name="Alvarenga D.O."/>
            <person name="Fiore M.F."/>
            <person name="Varani A.M."/>
        </authorList>
    </citation>
    <scope>NUCLEOTIDE SEQUENCE [LARGE SCALE GENOMIC DNA]</scope>
    <source>
        <strain evidence="8 9">CENA114</strain>
    </source>
</reference>
<evidence type="ECO:0000313" key="9">
    <source>
        <dbReference type="Proteomes" id="UP000503129"/>
    </source>
</evidence>
<keyword evidence="3" id="KW-0732">Signal</keyword>
<dbReference type="PROSITE" id="PS50198">
    <property type="entry name" value="PPIC_PPIASE_2"/>
    <property type="match status" value="1"/>
</dbReference>
<name>A0A856MJ65_9CYAN</name>
<protein>
    <recommendedName>
        <fullName evidence="2">peptidylprolyl isomerase</fullName>
        <ecNumber evidence="2">5.2.1.8</ecNumber>
    </recommendedName>
</protein>
<evidence type="ECO:0000256" key="1">
    <source>
        <dbReference type="ARBA" id="ARBA00000971"/>
    </source>
</evidence>
<sequence>MKETLEKTELQLLQEFALPEISPATDEEIIAYLRRSYQVAEIAAKTERDALILGICEQFGVTVSDEELQAAGDEFRLEHTLLGASETLNWLSFQRITVEDWSSGIKVSLLTKKLKEFLFGAGVDNYYINNRNNFKRVALSQILVRELTEALKIAHAIRQENASFCALALLHSKGKQSKENGGFAGIRFLSELMPDIAQTVSKAKEAEVIGPIETTLGYHIIKIEKWFPSELTESVREEIFESLFQGWLQERLNLELRDKKL</sequence>
<dbReference type="Pfam" id="PF00639">
    <property type="entry name" value="Rotamase"/>
    <property type="match status" value="1"/>
</dbReference>
<dbReference type="InterPro" id="IPR050245">
    <property type="entry name" value="PrsA_foldase"/>
</dbReference>
<dbReference type="EMBL" id="CP030118">
    <property type="protein sequence ID" value="QDL10602.1"/>
    <property type="molecule type" value="Genomic_DNA"/>
</dbReference>
<keyword evidence="9" id="KW-1185">Reference proteome</keyword>
<evidence type="ECO:0000313" key="8">
    <source>
        <dbReference type="EMBL" id="QDL10602.1"/>
    </source>
</evidence>
<gene>
    <name evidence="8" type="ORF">DP114_24305</name>
</gene>
<dbReference type="SUPFAM" id="SSF54534">
    <property type="entry name" value="FKBP-like"/>
    <property type="match status" value="1"/>
</dbReference>
<keyword evidence="4 6" id="KW-0697">Rotamase</keyword>
<dbReference type="GO" id="GO:0003755">
    <property type="term" value="F:peptidyl-prolyl cis-trans isomerase activity"/>
    <property type="evidence" value="ECO:0007669"/>
    <property type="project" value="UniProtKB-KW"/>
</dbReference>
<dbReference type="KEGG" id="bsen:DP114_24305"/>
<evidence type="ECO:0000256" key="3">
    <source>
        <dbReference type="ARBA" id="ARBA00022729"/>
    </source>
</evidence>
<feature type="domain" description="PpiC" evidence="7">
    <location>
        <begin position="134"/>
        <end position="225"/>
    </location>
</feature>
<organism evidence="8 9">
    <name type="scientific">Brasilonema sennae CENA114</name>
    <dbReference type="NCBI Taxonomy" id="415709"/>
    <lineage>
        <taxon>Bacteria</taxon>
        <taxon>Bacillati</taxon>
        <taxon>Cyanobacteriota</taxon>
        <taxon>Cyanophyceae</taxon>
        <taxon>Nostocales</taxon>
        <taxon>Scytonemataceae</taxon>
        <taxon>Brasilonema</taxon>
        <taxon>Bromeliae group (in: Brasilonema)</taxon>
    </lineage>
</organism>
<dbReference type="PANTHER" id="PTHR47245:SF1">
    <property type="entry name" value="FOLDASE PROTEIN PRSA"/>
    <property type="match status" value="1"/>
</dbReference>
<evidence type="ECO:0000256" key="4">
    <source>
        <dbReference type="ARBA" id="ARBA00023110"/>
    </source>
</evidence>
<dbReference type="PANTHER" id="PTHR47245">
    <property type="entry name" value="PEPTIDYLPROLYL ISOMERASE"/>
    <property type="match status" value="1"/>
</dbReference>
<evidence type="ECO:0000256" key="5">
    <source>
        <dbReference type="ARBA" id="ARBA00023235"/>
    </source>
</evidence>
<evidence type="ECO:0000259" key="7">
    <source>
        <dbReference type="PROSITE" id="PS50198"/>
    </source>
</evidence>
<dbReference type="RefSeq" id="WP_171977308.1">
    <property type="nucleotide sequence ID" value="NZ_CAWOXK010000001.1"/>
</dbReference>
<comment type="catalytic activity">
    <reaction evidence="1">
        <text>[protein]-peptidylproline (omega=180) = [protein]-peptidylproline (omega=0)</text>
        <dbReference type="Rhea" id="RHEA:16237"/>
        <dbReference type="Rhea" id="RHEA-COMP:10747"/>
        <dbReference type="Rhea" id="RHEA-COMP:10748"/>
        <dbReference type="ChEBI" id="CHEBI:83833"/>
        <dbReference type="ChEBI" id="CHEBI:83834"/>
        <dbReference type="EC" id="5.2.1.8"/>
    </reaction>
</comment>
<dbReference type="InterPro" id="IPR000297">
    <property type="entry name" value="PPIase_PpiC"/>
</dbReference>
<proteinExistence type="predicted"/>
<dbReference type="Proteomes" id="UP000503129">
    <property type="component" value="Chromosome"/>
</dbReference>